<keyword evidence="4" id="KW-0813">Transport</keyword>
<comment type="caution">
    <text evidence="11">The sequence shown here is derived from an EMBL/GenBank/DDBJ whole genome shotgun (WGS) entry which is preliminary data.</text>
</comment>
<evidence type="ECO:0000256" key="2">
    <source>
        <dbReference type="ARBA" id="ARBA00007208"/>
    </source>
</evidence>
<dbReference type="Proteomes" id="UP000004371">
    <property type="component" value="Unassembled WGS sequence"/>
</dbReference>
<name>E8LY89_9VIBR</name>
<evidence type="ECO:0000256" key="3">
    <source>
        <dbReference type="ARBA" id="ARBA00021563"/>
    </source>
</evidence>
<keyword evidence="12" id="KW-1185">Reference proteome</keyword>
<evidence type="ECO:0000313" key="12">
    <source>
        <dbReference type="Proteomes" id="UP000004371"/>
    </source>
</evidence>
<evidence type="ECO:0000256" key="7">
    <source>
        <dbReference type="ARBA" id="ARBA00022692"/>
    </source>
</evidence>
<evidence type="ECO:0000256" key="4">
    <source>
        <dbReference type="ARBA" id="ARBA00022448"/>
    </source>
</evidence>
<dbReference type="Pfam" id="PF01203">
    <property type="entry name" value="T2SSN"/>
    <property type="match status" value="1"/>
</dbReference>
<evidence type="ECO:0000256" key="5">
    <source>
        <dbReference type="ARBA" id="ARBA00022475"/>
    </source>
</evidence>
<dbReference type="STRING" id="945543.VIBR0546_13422"/>
<accession>E8LY89</accession>
<keyword evidence="7" id="KW-0812">Transmembrane</keyword>
<evidence type="ECO:0000256" key="6">
    <source>
        <dbReference type="ARBA" id="ARBA00022519"/>
    </source>
</evidence>
<dbReference type="EMBL" id="AEVS01000089">
    <property type="protein sequence ID" value="EGA64340.1"/>
    <property type="molecule type" value="Genomic_DNA"/>
</dbReference>
<evidence type="ECO:0000256" key="10">
    <source>
        <dbReference type="ARBA" id="ARBA00030772"/>
    </source>
</evidence>
<sequence>MAHLPAQFVIQYAPLPGQLSINGVEGTVWQGSAQQIRWQGTSYGALNWQLNPAKVLTGALEAQVRFGRGSDLSLQGRGVVGYDLNGLYAQNFIAAIPVEEVSKFAPRLPVPLDLNGQVEVNLRSYRYAQPYCDSAQGSLVWNTQAVGTPLADLYLGPVIAQFSCQQNNIDVEGEQQSEQVESGFNAQFSGDRSFKASAWFKPLGEFPQALQQQLKWLPEQADSEGKYQFSQQGRW</sequence>
<protein>
    <recommendedName>
        <fullName evidence="3">Type II secretion system protein N</fullName>
    </recommendedName>
    <alternativeName>
        <fullName evidence="10">General secretion pathway protein N</fullName>
    </alternativeName>
</protein>
<reference evidence="11 12" key="1">
    <citation type="journal article" date="2012" name="Int. J. Syst. Evol. Microbiol.">
        <title>Vibrio caribbeanicus sp. nov., isolated from the marine sponge Scleritoderma cyanea.</title>
        <authorList>
            <person name="Hoffmann M."/>
            <person name="Monday S.R."/>
            <person name="Allard M.W."/>
            <person name="Strain E.A."/>
            <person name="Whittaker P."/>
            <person name="Naum M."/>
            <person name="McCarthy P.J."/>
            <person name="Lopez J.V."/>
            <person name="Fischer M."/>
            <person name="Brown E.W."/>
        </authorList>
    </citation>
    <scope>NUCLEOTIDE SEQUENCE [LARGE SCALE GENOMIC DNA]</scope>
    <source>
        <strain evidence="11 12">LMG 20546</strain>
    </source>
</reference>
<dbReference type="eggNOG" id="ENOG5032RTB">
    <property type="taxonomic scope" value="Bacteria"/>
</dbReference>
<keyword evidence="8" id="KW-0653">Protein transport</keyword>
<gene>
    <name evidence="11" type="ORF">VIBR0546_13422</name>
</gene>
<evidence type="ECO:0000256" key="8">
    <source>
        <dbReference type="ARBA" id="ARBA00022927"/>
    </source>
</evidence>
<evidence type="ECO:0000256" key="1">
    <source>
        <dbReference type="ARBA" id="ARBA00004533"/>
    </source>
</evidence>
<dbReference type="GO" id="GO:0005886">
    <property type="term" value="C:plasma membrane"/>
    <property type="evidence" value="ECO:0007669"/>
    <property type="project" value="UniProtKB-SubCell"/>
</dbReference>
<evidence type="ECO:0000313" key="11">
    <source>
        <dbReference type="EMBL" id="EGA64340.1"/>
    </source>
</evidence>
<organism evidence="11 12">
    <name type="scientific">Vibrio brasiliensis LMG 20546</name>
    <dbReference type="NCBI Taxonomy" id="945543"/>
    <lineage>
        <taxon>Bacteria</taxon>
        <taxon>Pseudomonadati</taxon>
        <taxon>Pseudomonadota</taxon>
        <taxon>Gammaproteobacteria</taxon>
        <taxon>Vibrionales</taxon>
        <taxon>Vibrionaceae</taxon>
        <taxon>Vibrio</taxon>
        <taxon>Vibrio oreintalis group</taxon>
    </lineage>
</organism>
<dbReference type="AlphaFoldDB" id="E8LY89"/>
<evidence type="ECO:0000256" key="9">
    <source>
        <dbReference type="ARBA" id="ARBA00023136"/>
    </source>
</evidence>
<keyword evidence="6" id="KW-0997">Cell inner membrane</keyword>
<keyword evidence="5" id="KW-1003">Cell membrane</keyword>
<dbReference type="GO" id="GO:0015628">
    <property type="term" value="P:protein secretion by the type II secretion system"/>
    <property type="evidence" value="ECO:0007669"/>
    <property type="project" value="InterPro"/>
</dbReference>
<comment type="similarity">
    <text evidence="2">Belongs to the GSP N family.</text>
</comment>
<proteinExistence type="inferred from homology"/>
<dbReference type="GO" id="GO:0015627">
    <property type="term" value="C:type II protein secretion system complex"/>
    <property type="evidence" value="ECO:0007669"/>
    <property type="project" value="InterPro"/>
</dbReference>
<keyword evidence="9" id="KW-0472">Membrane</keyword>
<comment type="subcellular location">
    <subcellularLocation>
        <location evidence="1">Cell inner membrane</location>
    </subcellularLocation>
</comment>
<dbReference type="InterPro" id="IPR022792">
    <property type="entry name" value="T2SS_protein-GspN"/>
</dbReference>